<organism evidence="15 16">
    <name type="scientific">Sinanaerobacter chloroacetimidivorans</name>
    <dbReference type="NCBI Taxonomy" id="2818044"/>
    <lineage>
        <taxon>Bacteria</taxon>
        <taxon>Bacillati</taxon>
        <taxon>Bacillota</taxon>
        <taxon>Clostridia</taxon>
        <taxon>Peptostreptococcales</taxon>
        <taxon>Anaerovoracaceae</taxon>
        <taxon>Sinanaerobacter</taxon>
    </lineage>
</organism>
<dbReference type="Gene3D" id="1.20.1580.10">
    <property type="entry name" value="ABC transporter ATPase like domain"/>
    <property type="match status" value="2"/>
</dbReference>
<dbReference type="GO" id="GO:0003677">
    <property type="term" value="F:DNA binding"/>
    <property type="evidence" value="ECO:0007669"/>
    <property type="project" value="UniProtKB-KW"/>
</dbReference>
<evidence type="ECO:0000256" key="8">
    <source>
        <dbReference type="ARBA" id="ARBA00022881"/>
    </source>
</evidence>
<dbReference type="Gene3D" id="3.40.50.300">
    <property type="entry name" value="P-loop containing nucleotide triphosphate hydrolases"/>
    <property type="match status" value="2"/>
</dbReference>
<feature type="domain" description="ABC transporter" evidence="14">
    <location>
        <begin position="2"/>
        <end position="430"/>
    </location>
</feature>
<keyword evidence="4" id="KW-0547">Nucleotide-binding</keyword>
<evidence type="ECO:0000259" key="14">
    <source>
        <dbReference type="PROSITE" id="PS50893"/>
    </source>
</evidence>
<keyword evidence="7 15" id="KW-0067">ATP-binding</keyword>
<evidence type="ECO:0000256" key="2">
    <source>
        <dbReference type="ARBA" id="ARBA00022490"/>
    </source>
</evidence>
<keyword evidence="8" id="KW-0267">Excision nuclease</keyword>
<reference evidence="15" key="2">
    <citation type="submission" date="2021-04" db="EMBL/GenBank/DDBJ databases">
        <authorList>
            <person name="Liu J."/>
        </authorList>
    </citation>
    <scope>NUCLEOTIDE SEQUENCE</scope>
    <source>
        <strain evidence="15">BAD-6</strain>
    </source>
</reference>
<gene>
    <name evidence="15" type="ORF">KCX82_13805</name>
</gene>
<keyword evidence="9" id="KW-0238">DNA-binding</keyword>
<evidence type="ECO:0000256" key="9">
    <source>
        <dbReference type="ARBA" id="ARBA00023125"/>
    </source>
</evidence>
<dbReference type="PANTHER" id="PTHR43152">
    <property type="entry name" value="UVRABC SYSTEM PROTEIN A"/>
    <property type="match status" value="1"/>
</dbReference>
<evidence type="ECO:0000256" key="11">
    <source>
        <dbReference type="ARBA" id="ARBA00038000"/>
    </source>
</evidence>
<keyword evidence="16" id="KW-1185">Reference proteome</keyword>
<dbReference type="SUPFAM" id="SSF52540">
    <property type="entry name" value="P-loop containing nucleoside triphosphate hydrolases"/>
    <property type="match status" value="2"/>
</dbReference>
<dbReference type="InterPro" id="IPR017871">
    <property type="entry name" value="ABC_transporter-like_CS"/>
</dbReference>
<dbReference type="GO" id="GO:0004518">
    <property type="term" value="F:nuclease activity"/>
    <property type="evidence" value="ECO:0007669"/>
    <property type="project" value="UniProtKB-KW"/>
</dbReference>
<keyword evidence="3" id="KW-0677">Repeat</keyword>
<dbReference type="EMBL" id="JAGSND010000009">
    <property type="protein sequence ID" value="MBR0598961.1"/>
    <property type="molecule type" value="Genomic_DNA"/>
</dbReference>
<evidence type="ECO:0000256" key="12">
    <source>
        <dbReference type="ARBA" id="ARBA00039316"/>
    </source>
</evidence>
<keyword evidence="5" id="KW-0227">DNA damage</keyword>
<protein>
    <recommendedName>
        <fullName evidence="12">UvrABC system protein A</fullName>
    </recommendedName>
    <alternativeName>
        <fullName evidence="13">Excinuclease ABC subunit A</fullName>
    </alternativeName>
</protein>
<evidence type="ECO:0000256" key="13">
    <source>
        <dbReference type="ARBA" id="ARBA00042156"/>
    </source>
</evidence>
<evidence type="ECO:0000313" key="16">
    <source>
        <dbReference type="Proteomes" id="UP000675664"/>
    </source>
</evidence>
<evidence type="ECO:0000313" key="15">
    <source>
        <dbReference type="EMBL" id="MBR0598961.1"/>
    </source>
</evidence>
<keyword evidence="2" id="KW-0963">Cytoplasm</keyword>
<evidence type="ECO:0000256" key="10">
    <source>
        <dbReference type="ARBA" id="ARBA00023204"/>
    </source>
</evidence>
<comment type="similarity">
    <text evidence="11">Belongs to the ABC transporter superfamily. UvrA family.</text>
</comment>
<name>A0A8J8B2P9_9FIRM</name>
<dbReference type="GO" id="GO:0005524">
    <property type="term" value="F:ATP binding"/>
    <property type="evidence" value="ECO:0007669"/>
    <property type="project" value="UniProtKB-KW"/>
</dbReference>
<evidence type="ECO:0000256" key="3">
    <source>
        <dbReference type="ARBA" id="ARBA00022737"/>
    </source>
</evidence>
<comment type="caution">
    <text evidence="15">The sequence shown here is derived from an EMBL/GenBank/DDBJ whole genome shotgun (WGS) entry which is preliminary data.</text>
</comment>
<dbReference type="SMART" id="SM00382">
    <property type="entry name" value="AAA"/>
    <property type="match status" value="2"/>
</dbReference>
<dbReference type="InterPro" id="IPR003593">
    <property type="entry name" value="AAA+_ATPase"/>
</dbReference>
<evidence type="ECO:0000256" key="6">
    <source>
        <dbReference type="ARBA" id="ARBA00022769"/>
    </source>
</evidence>
<feature type="domain" description="ABC transporter" evidence="14">
    <location>
        <begin position="444"/>
        <end position="735"/>
    </location>
</feature>
<keyword evidence="10" id="KW-0234">DNA repair</keyword>
<dbReference type="PROSITE" id="PS00211">
    <property type="entry name" value="ABC_TRANSPORTER_1"/>
    <property type="match status" value="1"/>
</dbReference>
<dbReference type="AlphaFoldDB" id="A0A8J8B2P9"/>
<evidence type="ECO:0000256" key="1">
    <source>
        <dbReference type="ARBA" id="ARBA00004496"/>
    </source>
</evidence>
<dbReference type="GO" id="GO:0006281">
    <property type="term" value="P:DNA repair"/>
    <property type="evidence" value="ECO:0007669"/>
    <property type="project" value="UniProtKB-KW"/>
</dbReference>
<sequence>MIRVVDATQNNLKHVSVDIPKNQITVVTGVSGSGKSSLVLDTVAAQSIRELNDTFPSFAQRYLPKYGRPKVGRIESLPPAIVVDQKKPSGQVRSTVGTYTDTYSLLRLLFSRLGEPFVGYSDSFSFNHPQGRCPRCDGLGEITEIDVHKLVDFDKCLNDPGVINYVAYEPGQWRWLYYGACGLYDPNKKIRDFTPEELHLFLYQEPMTLKNPPPDYYKNGKYEGLMYRMNRMLKRDDAKVHWKKLEPIVIQGVCPECHGARLNSKILSCKIGGKNIADVTKMPLWEIITWLGAIQDPIAVDMKAALQSRIQALIDIGLDYLTLDRAMGTLSGGEAQRCKIAKYNNSSLSDMLYILDEPSVGLHSHDIHRLSDAIVELRNRGNTVLMVEHHKEMMEIADHIIDMGPGAGILGGKVLFEGSYQDLKACDTLTGQLLRHNSGLKAEIRTPTDWFSLKNITLHNLKDISINLPKGLLTIIAGVAGSGKSSLMQAFADQSDENVTLISQKSIGMSLRSTPATYMSVADDIRKLFAKASGQKVGLFSFNGVGACPVCQGKGVIISEMAFMDAIETECEACGSLRYSREALQYTVDDLNIAEVMDLTVSQAMERFRGTVIEEKLKPLSSVGLFYLHLNQSLSTLSGGELQRMKLASYLGKAGQILVLDEPTDGLHLQDVQNIIALFDKLVSDGNTVFLIEHNLEVLKAADYVVEVGPGGGEEGGRIIFEGTPEQLLQSSLSVTRPYLEKALGK</sequence>
<dbReference type="Pfam" id="PF00005">
    <property type="entry name" value="ABC_tran"/>
    <property type="match status" value="1"/>
</dbReference>
<accession>A0A8J8B2P9</accession>
<dbReference type="InterPro" id="IPR027417">
    <property type="entry name" value="P-loop_NTPase"/>
</dbReference>
<proteinExistence type="inferred from homology"/>
<evidence type="ECO:0000256" key="7">
    <source>
        <dbReference type="ARBA" id="ARBA00022840"/>
    </source>
</evidence>
<dbReference type="Proteomes" id="UP000675664">
    <property type="component" value="Unassembled WGS sequence"/>
</dbReference>
<dbReference type="Gene3D" id="1.10.8.280">
    <property type="entry name" value="ABC transporter ATPase domain-like"/>
    <property type="match status" value="1"/>
</dbReference>
<evidence type="ECO:0000256" key="4">
    <source>
        <dbReference type="ARBA" id="ARBA00022741"/>
    </source>
</evidence>
<dbReference type="PANTHER" id="PTHR43152:SF3">
    <property type="entry name" value="UVRABC SYSTEM PROTEIN A"/>
    <property type="match status" value="1"/>
</dbReference>
<dbReference type="PROSITE" id="PS50893">
    <property type="entry name" value="ABC_TRANSPORTER_2"/>
    <property type="match status" value="2"/>
</dbReference>
<reference evidence="15" key="1">
    <citation type="submission" date="2021-04" db="EMBL/GenBank/DDBJ databases">
        <title>Sinoanaerobacter chloroacetimidivorans sp. nov., an obligate anaerobic bacterium isolated from anaerobic sludge.</title>
        <authorList>
            <person name="Bao Y."/>
        </authorList>
    </citation>
    <scope>NUCLEOTIDE SEQUENCE</scope>
    <source>
        <strain evidence="15">BAD-6</strain>
    </source>
</reference>
<evidence type="ECO:0000256" key="5">
    <source>
        <dbReference type="ARBA" id="ARBA00022763"/>
    </source>
</evidence>
<comment type="subcellular location">
    <subcellularLocation>
        <location evidence="1">Cytoplasm</location>
    </subcellularLocation>
</comment>
<dbReference type="GO" id="GO:0005737">
    <property type="term" value="C:cytoplasm"/>
    <property type="evidence" value="ECO:0007669"/>
    <property type="project" value="UniProtKB-SubCell"/>
</dbReference>
<keyword evidence="6" id="KW-0228">DNA excision</keyword>
<dbReference type="InterPro" id="IPR003439">
    <property type="entry name" value="ABC_transporter-like_ATP-bd"/>
</dbReference>
<dbReference type="GO" id="GO:0016887">
    <property type="term" value="F:ATP hydrolysis activity"/>
    <property type="evidence" value="ECO:0007669"/>
    <property type="project" value="InterPro"/>
</dbReference>